<evidence type="ECO:0000256" key="1">
    <source>
        <dbReference type="SAM" id="Phobius"/>
    </source>
</evidence>
<sequence length="205" mass="21913">MGNSEQKTTESRALKGRDLITIGIFTALYFVVNFVCMLLSGLHPYLWVFMPALDALLAGIPFMLACAKVPKSGTVLIMGMVPSLVYFITGMFTPLILGMMVGACVVAEVIRAATKYRSFAGNTFAYAVFGFGMCGSPLPLWAFHDSFVAQIAAQGMGTDYLAALETAANPAMLVAMFVTTFVAGLVGAYIARGMFKKHFTKAGLA</sequence>
<dbReference type="InterPro" id="IPR011733">
    <property type="entry name" value="CHP02185_IM"/>
</dbReference>
<proteinExistence type="predicted"/>
<keyword evidence="3" id="KW-1185">Reference proteome</keyword>
<protein>
    <submittedName>
        <fullName evidence="2">Uncharacterized protein</fullName>
    </submittedName>
</protein>
<dbReference type="AlphaFoldDB" id="A0A369LXN7"/>
<keyword evidence="1" id="KW-1133">Transmembrane helix</keyword>
<keyword evidence="1" id="KW-0472">Membrane</keyword>
<feature type="transmembrane region" description="Helical" evidence="1">
    <location>
        <begin position="20"/>
        <end position="39"/>
    </location>
</feature>
<dbReference type="Pfam" id="PF09605">
    <property type="entry name" value="Trep_Strep"/>
    <property type="match status" value="1"/>
</dbReference>
<accession>A0A369LXN7</accession>
<evidence type="ECO:0000313" key="2">
    <source>
        <dbReference type="EMBL" id="RDB62928.1"/>
    </source>
</evidence>
<dbReference type="EMBL" id="PPTS01000008">
    <property type="protein sequence ID" value="RDB62928.1"/>
    <property type="molecule type" value="Genomic_DNA"/>
</dbReference>
<gene>
    <name evidence="2" type="ORF">C1877_12340</name>
</gene>
<comment type="caution">
    <text evidence="2">The sequence shown here is derived from an EMBL/GenBank/DDBJ whole genome shotgun (WGS) entry which is preliminary data.</text>
</comment>
<dbReference type="GeneID" id="78360482"/>
<dbReference type="RefSeq" id="WP_015539343.1">
    <property type="nucleotide sequence ID" value="NZ_CABMMS010000008.1"/>
</dbReference>
<dbReference type="OrthoDB" id="9781459at2"/>
<dbReference type="NCBIfam" id="TIGR02185">
    <property type="entry name" value="Trep_Strep"/>
    <property type="match status" value="1"/>
</dbReference>
<reference evidence="2 3" key="1">
    <citation type="journal article" date="2018" name="Elife">
        <title>Discovery and characterization of a prevalent human gut bacterial enzyme sufficient for the inactivation of a family of plant toxins.</title>
        <authorList>
            <person name="Koppel N."/>
            <person name="Bisanz J.E."/>
            <person name="Pandelia M.E."/>
            <person name="Turnbaugh P.J."/>
            <person name="Balskus E.P."/>
        </authorList>
    </citation>
    <scope>NUCLEOTIDE SEQUENCE [LARGE SCALE GENOMIC DNA]</scope>
    <source>
        <strain evidence="2 3">3C</strain>
    </source>
</reference>
<evidence type="ECO:0000313" key="3">
    <source>
        <dbReference type="Proteomes" id="UP000254000"/>
    </source>
</evidence>
<organism evidence="2 3">
    <name type="scientific">Gordonibacter pamelaeae</name>
    <dbReference type="NCBI Taxonomy" id="471189"/>
    <lineage>
        <taxon>Bacteria</taxon>
        <taxon>Bacillati</taxon>
        <taxon>Actinomycetota</taxon>
        <taxon>Coriobacteriia</taxon>
        <taxon>Eggerthellales</taxon>
        <taxon>Eggerthellaceae</taxon>
        <taxon>Gordonibacter</taxon>
    </lineage>
</organism>
<keyword evidence="1" id="KW-0812">Transmembrane</keyword>
<feature type="transmembrane region" description="Helical" evidence="1">
    <location>
        <begin position="84"/>
        <end position="107"/>
    </location>
</feature>
<feature type="transmembrane region" description="Helical" evidence="1">
    <location>
        <begin position="119"/>
        <end position="138"/>
    </location>
</feature>
<feature type="transmembrane region" description="Helical" evidence="1">
    <location>
        <begin position="171"/>
        <end position="191"/>
    </location>
</feature>
<dbReference type="Proteomes" id="UP000254000">
    <property type="component" value="Unassembled WGS sequence"/>
</dbReference>
<name>A0A369LXN7_9ACTN</name>